<gene>
    <name evidence="8" type="ORF">sS8_4672</name>
</gene>
<evidence type="ECO:0000256" key="1">
    <source>
        <dbReference type="ARBA" id="ARBA00004651"/>
    </source>
</evidence>
<dbReference type="RefSeq" id="WP_119631749.1">
    <property type="nucleotide sequence ID" value="NZ_AP017928.1"/>
</dbReference>
<feature type="transmembrane region" description="Helical" evidence="7">
    <location>
        <begin position="237"/>
        <end position="262"/>
    </location>
</feature>
<dbReference type="InterPro" id="IPR036458">
    <property type="entry name" value="Na:dicarbo_symporter_sf"/>
</dbReference>
<dbReference type="Gene3D" id="1.10.3860.10">
    <property type="entry name" value="Sodium:dicarboxylate symporter"/>
    <property type="match status" value="1"/>
</dbReference>
<organism evidence="8 9">
    <name type="scientific">Methylocaldum marinum</name>
    <dbReference type="NCBI Taxonomy" id="1432792"/>
    <lineage>
        <taxon>Bacteria</taxon>
        <taxon>Pseudomonadati</taxon>
        <taxon>Pseudomonadota</taxon>
        <taxon>Gammaproteobacteria</taxon>
        <taxon>Methylococcales</taxon>
        <taxon>Methylococcaceae</taxon>
        <taxon>Methylocaldum</taxon>
    </lineage>
</organism>
<dbReference type="PANTHER" id="PTHR42865">
    <property type="entry name" value="PROTON/GLUTAMATE-ASPARTATE SYMPORTER"/>
    <property type="match status" value="1"/>
</dbReference>
<keyword evidence="3" id="KW-1003">Cell membrane</keyword>
<evidence type="ECO:0000256" key="3">
    <source>
        <dbReference type="ARBA" id="ARBA00022475"/>
    </source>
</evidence>
<keyword evidence="9" id="KW-1185">Reference proteome</keyword>
<keyword evidence="4 7" id="KW-0812">Transmembrane</keyword>
<protein>
    <submittedName>
        <fullName evidence="8">Putative C4-dicarboxylate transport protein</fullName>
    </submittedName>
</protein>
<evidence type="ECO:0000256" key="6">
    <source>
        <dbReference type="ARBA" id="ARBA00023136"/>
    </source>
</evidence>
<evidence type="ECO:0000256" key="4">
    <source>
        <dbReference type="ARBA" id="ARBA00022692"/>
    </source>
</evidence>
<evidence type="ECO:0000256" key="7">
    <source>
        <dbReference type="SAM" id="Phobius"/>
    </source>
</evidence>
<dbReference type="SUPFAM" id="SSF118215">
    <property type="entry name" value="Proton glutamate symport protein"/>
    <property type="match status" value="1"/>
</dbReference>
<feature type="transmembrane region" description="Helical" evidence="7">
    <location>
        <begin position="384"/>
        <end position="401"/>
    </location>
</feature>
<feature type="transmembrane region" description="Helical" evidence="7">
    <location>
        <begin position="80"/>
        <end position="99"/>
    </location>
</feature>
<dbReference type="PRINTS" id="PR00173">
    <property type="entry name" value="EDTRNSPORT"/>
</dbReference>
<dbReference type="AlphaFoldDB" id="A0A250KYD5"/>
<accession>A0A250KYD5</accession>
<evidence type="ECO:0000313" key="8">
    <source>
        <dbReference type="EMBL" id="BBA36602.1"/>
    </source>
</evidence>
<evidence type="ECO:0000256" key="5">
    <source>
        <dbReference type="ARBA" id="ARBA00022989"/>
    </source>
</evidence>
<keyword evidence="2" id="KW-0813">Transport</keyword>
<keyword evidence="6 7" id="KW-0472">Membrane</keyword>
<dbReference type="GO" id="GO:0005886">
    <property type="term" value="C:plasma membrane"/>
    <property type="evidence" value="ECO:0007669"/>
    <property type="project" value="UniProtKB-SubCell"/>
</dbReference>
<reference evidence="8 9" key="1">
    <citation type="submission" date="2016-12" db="EMBL/GenBank/DDBJ databases">
        <title>Genome sequencing of Methylocaldum marinum.</title>
        <authorList>
            <person name="Takeuchi M."/>
            <person name="Kamagata Y."/>
            <person name="Hiraoka S."/>
            <person name="Oshima K."/>
            <person name="Hattori M."/>
            <person name="Iwasaki W."/>
        </authorList>
    </citation>
    <scope>NUCLEOTIDE SEQUENCE [LARGE SCALE GENOMIC DNA]</scope>
    <source>
        <strain evidence="8 9">S8</strain>
    </source>
</reference>
<proteinExistence type="predicted"/>
<dbReference type="Proteomes" id="UP000266313">
    <property type="component" value="Chromosome"/>
</dbReference>
<keyword evidence="5 7" id="KW-1133">Transmembrane helix</keyword>
<feature type="transmembrane region" description="Helical" evidence="7">
    <location>
        <begin position="43"/>
        <end position="68"/>
    </location>
</feature>
<dbReference type="InterPro" id="IPR001991">
    <property type="entry name" value="Na-dicarboxylate_symporter"/>
</dbReference>
<dbReference type="KEGG" id="mmai:sS8_4672"/>
<dbReference type="GO" id="GO:0015293">
    <property type="term" value="F:symporter activity"/>
    <property type="evidence" value="ECO:0007669"/>
    <property type="project" value="UniProtKB-KW"/>
</dbReference>
<comment type="subcellular location">
    <subcellularLocation>
        <location evidence="1">Cell membrane</location>
        <topology evidence="1">Multi-pass membrane protein</topology>
    </subcellularLocation>
</comment>
<name>A0A250KYD5_9GAMM</name>
<dbReference type="EMBL" id="AP017928">
    <property type="protein sequence ID" value="BBA36602.1"/>
    <property type="molecule type" value="Genomic_DNA"/>
</dbReference>
<dbReference type="Pfam" id="PF00375">
    <property type="entry name" value="SDF"/>
    <property type="match status" value="1"/>
</dbReference>
<dbReference type="PANTHER" id="PTHR42865:SF7">
    <property type="entry name" value="PROTON_GLUTAMATE-ASPARTATE SYMPORTER"/>
    <property type="match status" value="1"/>
</dbReference>
<evidence type="ECO:0000313" key="9">
    <source>
        <dbReference type="Proteomes" id="UP000266313"/>
    </source>
</evidence>
<feature type="transmembrane region" description="Helical" evidence="7">
    <location>
        <begin position="350"/>
        <end position="372"/>
    </location>
</feature>
<dbReference type="OrthoDB" id="9766690at2"/>
<sequence>MKATRWPLSLRVLLGVSLGALLGVVGGDDTYLWGISNAYLGQLGMLVIRLLKALAIPLILFAILDAFVRTSISPKSGRRLVTICFVNVSVACLIGLLLMNTIEPGLAWRNKIEQMTAEVAGTSSPFDSSSIPAVSLNPLHNLGSYIPQSLIEPLAGNNVISVVLLALLFGAALRRLKDHQGESDIGDIRPLEGFVSSAYQVLAKVLSWIVEIVPFAVCGLVAQVVGKTGLEIFADLAGFLGVIALGLSLHSLVYFPLAAWLAGGKPPHVYLKQGADAVMTGLSANSSLAAMPVTLRCLRNMGISDSSARIAVCAGTNLNNDGVTLYEAMAALFLAQALGYGLEAGQQAVVVLWALMAGIGVAGIPEAGLIILPLVLSASGLPEVVVAAAIPLIAPVDWILARMRSGVNVLADMLVAILLDAWENREPNCKKKRSRS</sequence>
<evidence type="ECO:0000256" key="2">
    <source>
        <dbReference type="ARBA" id="ARBA00022448"/>
    </source>
</evidence>
<feature type="transmembrane region" description="Helical" evidence="7">
    <location>
        <begin position="154"/>
        <end position="173"/>
    </location>
</feature>